<dbReference type="Proteomes" id="UP001241226">
    <property type="component" value="Chromosome 2"/>
</dbReference>
<accession>A0ABD7YQL7</accession>
<name>A0ABD7YQL7_9VIBR</name>
<dbReference type="RefSeq" id="WP_261928219.1">
    <property type="nucleotide sequence ID" value="NZ_CALYLG010000643.1"/>
</dbReference>
<protein>
    <submittedName>
        <fullName evidence="2">Uncharacterized protein</fullName>
    </submittedName>
</protein>
<evidence type="ECO:0000313" key="1">
    <source>
        <dbReference type="EMBL" id="WGK87323.1"/>
    </source>
</evidence>
<sequence>MGIIDWNLVLTSLATIAAICSAFAALKTYKISESLSRTCNIFITSGLDEITVTATSESERVFVLDISILVKERFFKRSNYSCTLLKNVHVHHEKGKVVTGYSILYLKEVWLRVNRTVFLYLNCLKLLKTT</sequence>
<dbReference type="EMBL" id="CP118712">
    <property type="protein sequence ID" value="WGK87389.1"/>
    <property type="molecule type" value="Genomic_DNA"/>
</dbReference>
<dbReference type="EMBL" id="CP118712">
    <property type="protein sequence ID" value="WGK87323.1"/>
    <property type="molecule type" value="Genomic_DNA"/>
</dbReference>
<evidence type="ECO:0000313" key="2">
    <source>
        <dbReference type="EMBL" id="WGK87389.1"/>
    </source>
</evidence>
<evidence type="ECO:0000313" key="3">
    <source>
        <dbReference type="Proteomes" id="UP001241226"/>
    </source>
</evidence>
<gene>
    <name evidence="1" type="ORF">PYE67_14460</name>
    <name evidence="2" type="ORF">PYE67_14820</name>
</gene>
<organism evidence="2 3">
    <name type="scientific">Vibrio aestuarianus</name>
    <dbReference type="NCBI Taxonomy" id="28171"/>
    <lineage>
        <taxon>Bacteria</taxon>
        <taxon>Pseudomonadati</taxon>
        <taxon>Pseudomonadota</taxon>
        <taxon>Gammaproteobacteria</taxon>
        <taxon>Vibrionales</taxon>
        <taxon>Vibrionaceae</taxon>
        <taxon>Vibrio</taxon>
    </lineage>
</organism>
<dbReference type="AlphaFoldDB" id="A0ABD7YQL7"/>
<reference evidence="2 3" key="1">
    <citation type="submission" date="2022-02" db="EMBL/GenBank/DDBJ databases">
        <title>Emergence and expansion in Europe of a Vibrio aestuarianus clonal complex pathogenic for oysters.</title>
        <authorList>
            <person name="Mesnil A."/>
            <person name="Travers M.-A."/>
        </authorList>
    </citation>
    <scope>NUCLEOTIDE SEQUENCE [LARGE SCALE GENOMIC DNA]</scope>
    <source>
        <strain evidence="2 3">U17</strain>
    </source>
</reference>
<proteinExistence type="predicted"/>